<evidence type="ECO:0000256" key="4">
    <source>
        <dbReference type="RuleBase" id="RU003495"/>
    </source>
</evidence>
<sequence length="164" mass="18259" precursor="true">MKKIITLLFILANFGLVSGQSAIINSKKFSINKDTVKKTTKVVEKEFTPVTIAPDTTAVETGKFVFFKKNAHASYYHDKFNGKRTASGKRFDNQKLTAAHRKFPFGTKLKITNEANGKSVIVEVIDRGPFARGREIDLSKKAFMDITSSKSSGAVIVKIEELRK</sequence>
<dbReference type="InterPro" id="IPR036908">
    <property type="entry name" value="RlpA-like_sf"/>
</dbReference>
<dbReference type="GO" id="GO:0071555">
    <property type="term" value="P:cell wall organization"/>
    <property type="evidence" value="ECO:0007669"/>
    <property type="project" value="UniProtKB-KW"/>
</dbReference>
<feature type="chain" id="PRO_5016185510" description="Probable endolytic peptidoglycan transglycosylase RlpA" evidence="3">
    <location>
        <begin position="23"/>
        <end position="164"/>
    </location>
</feature>
<feature type="signal peptide" evidence="3">
    <location>
        <begin position="1"/>
        <end position="22"/>
    </location>
</feature>
<dbReference type="NCBIfam" id="TIGR00413">
    <property type="entry name" value="rlpA"/>
    <property type="match status" value="1"/>
</dbReference>
<organism evidence="6 7">
    <name type="scientific">Flavobacterium aquariorum</name>
    <dbReference type="NCBI Taxonomy" id="2217670"/>
    <lineage>
        <taxon>Bacteria</taxon>
        <taxon>Pseudomonadati</taxon>
        <taxon>Bacteroidota</taxon>
        <taxon>Flavobacteriia</taxon>
        <taxon>Flavobacteriales</taxon>
        <taxon>Flavobacteriaceae</taxon>
        <taxon>Flavobacterium</taxon>
    </lineage>
</organism>
<dbReference type="GO" id="GO:0008932">
    <property type="term" value="F:lytic endotransglycosylase activity"/>
    <property type="evidence" value="ECO:0007669"/>
    <property type="project" value="UniProtKB-UniRule"/>
</dbReference>
<keyword evidence="3" id="KW-0732">Signal</keyword>
<comment type="similarity">
    <text evidence="3 4">Belongs to the RlpA family.</text>
</comment>
<evidence type="ECO:0000256" key="1">
    <source>
        <dbReference type="ARBA" id="ARBA00023239"/>
    </source>
</evidence>
<evidence type="ECO:0000313" key="6">
    <source>
        <dbReference type="EMBL" id="PZX95158.1"/>
    </source>
</evidence>
<proteinExistence type="inferred from homology"/>
<dbReference type="Gene3D" id="2.40.40.10">
    <property type="entry name" value="RlpA-like domain"/>
    <property type="match status" value="1"/>
</dbReference>
<dbReference type="InterPro" id="IPR012997">
    <property type="entry name" value="RplA"/>
</dbReference>
<evidence type="ECO:0000256" key="3">
    <source>
        <dbReference type="HAMAP-Rule" id="MF_02071"/>
    </source>
</evidence>
<feature type="domain" description="RlpA-like protein double-psi beta-barrel" evidence="5">
    <location>
        <begin position="70"/>
        <end position="157"/>
    </location>
</feature>
<dbReference type="AlphaFoldDB" id="A0A2W7TYP6"/>
<dbReference type="Pfam" id="PF03330">
    <property type="entry name" value="DPBB_1"/>
    <property type="match status" value="1"/>
</dbReference>
<dbReference type="PANTHER" id="PTHR34183">
    <property type="entry name" value="ENDOLYTIC PEPTIDOGLYCAN TRANSGLYCOSYLASE RLPA"/>
    <property type="match status" value="1"/>
</dbReference>
<evidence type="ECO:0000313" key="7">
    <source>
        <dbReference type="Proteomes" id="UP000249177"/>
    </source>
</evidence>
<keyword evidence="7" id="KW-1185">Reference proteome</keyword>
<dbReference type="PANTHER" id="PTHR34183:SF1">
    <property type="entry name" value="ENDOLYTIC PEPTIDOGLYCAN TRANSGLYCOSYLASE RLPA"/>
    <property type="match status" value="1"/>
</dbReference>
<dbReference type="CDD" id="cd22268">
    <property type="entry name" value="DPBB_RlpA-like"/>
    <property type="match status" value="1"/>
</dbReference>
<dbReference type="InterPro" id="IPR009009">
    <property type="entry name" value="RlpA-like_DPBB"/>
</dbReference>
<reference evidence="6 7" key="1">
    <citation type="submission" date="2018-06" db="EMBL/GenBank/DDBJ databases">
        <title>Flavobacterium sp IMCC34762, genome.</title>
        <authorList>
            <person name="Joung Y."/>
            <person name="Cho J."/>
            <person name="Song J."/>
        </authorList>
    </citation>
    <scope>NUCLEOTIDE SEQUENCE [LARGE SCALE GENOMIC DNA]</scope>
    <source>
        <strain evidence="6 7">IMCC34762</strain>
    </source>
</reference>
<name>A0A2W7TYP6_9FLAO</name>
<dbReference type="RefSeq" id="WP_111408229.1">
    <property type="nucleotide sequence ID" value="NZ_QKXH01000001.1"/>
</dbReference>
<protein>
    <recommendedName>
        <fullName evidence="3">Probable endolytic peptidoglycan transglycosylase RlpA</fullName>
        <ecNumber evidence="3">4.2.2.-</ecNumber>
    </recommendedName>
</protein>
<dbReference type="OrthoDB" id="9779128at2"/>
<dbReference type="EC" id="4.2.2.-" evidence="3"/>
<dbReference type="InterPro" id="IPR034718">
    <property type="entry name" value="RlpA"/>
</dbReference>
<dbReference type="Proteomes" id="UP000249177">
    <property type="component" value="Unassembled WGS sequence"/>
</dbReference>
<comment type="caution">
    <text evidence="6">The sequence shown here is derived from an EMBL/GenBank/DDBJ whole genome shotgun (WGS) entry which is preliminary data.</text>
</comment>
<evidence type="ECO:0000256" key="2">
    <source>
        <dbReference type="ARBA" id="ARBA00023316"/>
    </source>
</evidence>
<dbReference type="SUPFAM" id="SSF50685">
    <property type="entry name" value="Barwin-like endoglucanases"/>
    <property type="match status" value="1"/>
</dbReference>
<dbReference type="GO" id="GO:0000270">
    <property type="term" value="P:peptidoglycan metabolic process"/>
    <property type="evidence" value="ECO:0007669"/>
    <property type="project" value="UniProtKB-UniRule"/>
</dbReference>
<gene>
    <name evidence="3" type="primary">rlpA</name>
    <name evidence="6" type="ORF">DOS84_00900</name>
</gene>
<keyword evidence="6" id="KW-0449">Lipoprotein</keyword>
<accession>A0A2W7TYP6</accession>
<dbReference type="HAMAP" id="MF_02071">
    <property type="entry name" value="RlpA"/>
    <property type="match status" value="1"/>
</dbReference>
<comment type="function">
    <text evidence="3">Lytic transglycosylase with a strong preference for naked glycan strands that lack stem peptides.</text>
</comment>
<dbReference type="EMBL" id="QKXH01000001">
    <property type="protein sequence ID" value="PZX95158.1"/>
    <property type="molecule type" value="Genomic_DNA"/>
</dbReference>
<keyword evidence="2 3" id="KW-0961">Cell wall biogenesis/degradation</keyword>
<evidence type="ECO:0000259" key="5">
    <source>
        <dbReference type="Pfam" id="PF03330"/>
    </source>
</evidence>
<keyword evidence="1 3" id="KW-0456">Lyase</keyword>